<evidence type="ECO:0000256" key="1">
    <source>
        <dbReference type="ARBA" id="ARBA00023125"/>
    </source>
</evidence>
<keyword evidence="4" id="KW-1185">Reference proteome</keyword>
<evidence type="ECO:0000313" key="4">
    <source>
        <dbReference type="Proteomes" id="UP000315753"/>
    </source>
</evidence>
<dbReference type="AlphaFoldDB" id="A0A540UW51"/>
<dbReference type="EMBL" id="VIGD01000027">
    <property type="protein sequence ID" value="TQE88657.1"/>
    <property type="molecule type" value="Genomic_DNA"/>
</dbReference>
<dbReference type="InterPro" id="IPR001387">
    <property type="entry name" value="Cro/C1-type_HTH"/>
</dbReference>
<dbReference type="RefSeq" id="WP_141603285.1">
    <property type="nucleotide sequence ID" value="NZ_VIGD01000027.1"/>
</dbReference>
<dbReference type="PROSITE" id="PS50943">
    <property type="entry name" value="HTH_CROC1"/>
    <property type="match status" value="1"/>
</dbReference>
<gene>
    <name evidence="3" type="ORF">FKZ59_13530</name>
</gene>
<dbReference type="PANTHER" id="PTHR46558:SF11">
    <property type="entry name" value="HTH-TYPE TRANSCRIPTIONAL REGULATOR XRE"/>
    <property type="match status" value="1"/>
</dbReference>
<evidence type="ECO:0000259" key="2">
    <source>
        <dbReference type="PROSITE" id="PS50943"/>
    </source>
</evidence>
<accession>A0A540UW51</accession>
<dbReference type="OrthoDB" id="5190137at2"/>
<dbReference type="SMART" id="SM00530">
    <property type="entry name" value="HTH_XRE"/>
    <property type="match status" value="1"/>
</dbReference>
<protein>
    <submittedName>
        <fullName evidence="3">Helix-turn-helix transcriptional regulator</fullName>
    </submittedName>
</protein>
<evidence type="ECO:0000313" key="3">
    <source>
        <dbReference type="EMBL" id="TQE88657.1"/>
    </source>
</evidence>
<dbReference type="SUPFAM" id="SSF47413">
    <property type="entry name" value="lambda repressor-like DNA-binding domains"/>
    <property type="match status" value="1"/>
</dbReference>
<dbReference type="Gene3D" id="1.10.260.40">
    <property type="entry name" value="lambda repressor-like DNA-binding domains"/>
    <property type="match status" value="1"/>
</dbReference>
<sequence>MTELLGKRIRALRKAKKLSQKEFGKLFGLAESTIGMYERDERKPDYELLNKFADFFGVSTDYLLGRTDTPEPPQDNKIMNKDEEEFQAFINDPELQVWYKELPKSDEEELRKLRAIWEMIKGENKKNK</sequence>
<proteinExistence type="predicted"/>
<dbReference type="CDD" id="cd00093">
    <property type="entry name" value="HTH_XRE"/>
    <property type="match status" value="1"/>
</dbReference>
<dbReference type="Pfam" id="PF01381">
    <property type="entry name" value="HTH_3"/>
    <property type="match status" value="1"/>
</dbReference>
<feature type="domain" description="HTH cro/C1-type" evidence="2">
    <location>
        <begin position="9"/>
        <end position="63"/>
    </location>
</feature>
<dbReference type="PANTHER" id="PTHR46558">
    <property type="entry name" value="TRACRIPTIONAL REGULATORY PROTEIN-RELATED-RELATED"/>
    <property type="match status" value="1"/>
</dbReference>
<dbReference type="Proteomes" id="UP000315753">
    <property type="component" value="Unassembled WGS sequence"/>
</dbReference>
<keyword evidence="1" id="KW-0238">DNA-binding</keyword>
<dbReference type="InterPro" id="IPR010982">
    <property type="entry name" value="Lambda_DNA-bd_dom_sf"/>
</dbReference>
<name>A0A540UW51_9BACL</name>
<organism evidence="3 4">
    <name type="scientific">Ureibacillus terrenus</name>
    <dbReference type="NCBI Taxonomy" id="118246"/>
    <lineage>
        <taxon>Bacteria</taxon>
        <taxon>Bacillati</taxon>
        <taxon>Bacillota</taxon>
        <taxon>Bacilli</taxon>
        <taxon>Bacillales</taxon>
        <taxon>Caryophanaceae</taxon>
        <taxon>Ureibacillus</taxon>
    </lineage>
</organism>
<comment type="caution">
    <text evidence="3">The sequence shown here is derived from an EMBL/GenBank/DDBJ whole genome shotgun (WGS) entry which is preliminary data.</text>
</comment>
<dbReference type="GO" id="GO:0003677">
    <property type="term" value="F:DNA binding"/>
    <property type="evidence" value="ECO:0007669"/>
    <property type="project" value="UniProtKB-KW"/>
</dbReference>
<reference evidence="3 4" key="1">
    <citation type="submission" date="2019-06" db="EMBL/GenBank/DDBJ databases">
        <title>Genome sequence of Ureibacillus terrenus.</title>
        <authorList>
            <person name="Maclea K.S."/>
            <person name="Simoes M."/>
        </authorList>
    </citation>
    <scope>NUCLEOTIDE SEQUENCE [LARGE SCALE GENOMIC DNA]</scope>
    <source>
        <strain evidence="3 4">ATCC BAA-384</strain>
    </source>
</reference>